<comment type="caution">
    <text evidence="2">The sequence shown here is derived from an EMBL/GenBank/DDBJ whole genome shotgun (WGS) entry which is preliminary data.</text>
</comment>
<gene>
    <name evidence="2" type="ORF">PSU4_12540</name>
</gene>
<dbReference type="Gene3D" id="3.20.20.150">
    <property type="entry name" value="Divalent-metal-dependent TIM barrel enzymes"/>
    <property type="match status" value="1"/>
</dbReference>
<dbReference type="InterPro" id="IPR036237">
    <property type="entry name" value="Xyl_isomerase-like_sf"/>
</dbReference>
<feature type="domain" description="Xylose isomerase-like TIM barrel" evidence="1">
    <location>
        <begin position="21"/>
        <end position="265"/>
    </location>
</feature>
<proteinExistence type="predicted"/>
<dbReference type="InterPro" id="IPR050312">
    <property type="entry name" value="IolE/XylAMocC-like"/>
</dbReference>
<evidence type="ECO:0000259" key="1">
    <source>
        <dbReference type="Pfam" id="PF01261"/>
    </source>
</evidence>
<evidence type="ECO:0000313" key="2">
    <source>
        <dbReference type="EMBL" id="GEL22300.1"/>
    </source>
</evidence>
<name>A0A511DBX3_9PSEU</name>
<keyword evidence="3" id="KW-1185">Reference proteome</keyword>
<accession>A0A511DBX3</accession>
<dbReference type="Pfam" id="PF01261">
    <property type="entry name" value="AP_endonuc_2"/>
    <property type="match status" value="1"/>
</dbReference>
<dbReference type="InterPro" id="IPR013022">
    <property type="entry name" value="Xyl_isomerase-like_TIM-brl"/>
</dbReference>
<evidence type="ECO:0000313" key="3">
    <source>
        <dbReference type="Proteomes" id="UP000321685"/>
    </source>
</evidence>
<protein>
    <recommendedName>
        <fullName evidence="1">Xylose isomerase-like TIM barrel domain-containing protein</fullName>
    </recommendedName>
</protein>
<organism evidence="2 3">
    <name type="scientific">Pseudonocardia sulfidoxydans NBRC 16205</name>
    <dbReference type="NCBI Taxonomy" id="1223511"/>
    <lineage>
        <taxon>Bacteria</taxon>
        <taxon>Bacillati</taxon>
        <taxon>Actinomycetota</taxon>
        <taxon>Actinomycetes</taxon>
        <taxon>Pseudonocardiales</taxon>
        <taxon>Pseudonocardiaceae</taxon>
        <taxon>Pseudonocardia</taxon>
    </lineage>
</organism>
<dbReference type="SUPFAM" id="SSF51658">
    <property type="entry name" value="Xylose isomerase-like"/>
    <property type="match status" value="1"/>
</dbReference>
<dbReference type="RefSeq" id="WP_246114969.1">
    <property type="nucleotide sequence ID" value="NZ_BJVJ01000007.1"/>
</dbReference>
<dbReference type="AlphaFoldDB" id="A0A511DBX3"/>
<reference evidence="2 3" key="1">
    <citation type="submission" date="2019-07" db="EMBL/GenBank/DDBJ databases">
        <title>Whole genome shotgun sequence of Pseudonocardia sulfidoxydans NBRC 16205.</title>
        <authorList>
            <person name="Hosoyama A."/>
            <person name="Uohara A."/>
            <person name="Ohji S."/>
            <person name="Ichikawa N."/>
        </authorList>
    </citation>
    <scope>NUCLEOTIDE SEQUENCE [LARGE SCALE GENOMIC DNA]</scope>
    <source>
        <strain evidence="2 3">NBRC 16205</strain>
    </source>
</reference>
<sequence>MAVLKTCMATVSLGGSLDQKLDAIAAAGFDGIELLDDDLNRSGITPAECAKRCADLGLTIDLYQPFRRAEGVPTDEFGAVLTRFRHHLGLMDALGASSILVVSNTDDDADPSRDLSVTQLAALADVATEHGMTVAFEALAWGTHISRVTDAWDAVRRAAHPSLYLVVDTFHLLAGGEDTADLERLPDGAVGFLQLADAPWLDLDVLSWSRGHRCFPDEGEMDLLTPVSSVLAAGYAGPLSLEIFNPGFRERPPHEVALQGAAALERFAERLQGAATAHPVGTSAPSVGL</sequence>
<dbReference type="PANTHER" id="PTHR12110:SF21">
    <property type="entry name" value="XYLOSE ISOMERASE-LIKE TIM BARREL DOMAIN-CONTAINING PROTEIN"/>
    <property type="match status" value="1"/>
</dbReference>
<dbReference type="Proteomes" id="UP000321685">
    <property type="component" value="Unassembled WGS sequence"/>
</dbReference>
<dbReference type="EMBL" id="BJVJ01000007">
    <property type="protein sequence ID" value="GEL22300.1"/>
    <property type="molecule type" value="Genomic_DNA"/>
</dbReference>
<dbReference type="PANTHER" id="PTHR12110">
    <property type="entry name" value="HYDROXYPYRUVATE ISOMERASE"/>
    <property type="match status" value="1"/>
</dbReference>